<keyword evidence="4" id="KW-1185">Reference proteome</keyword>
<evidence type="ECO:0000313" key="4">
    <source>
        <dbReference type="Proteomes" id="UP000037729"/>
    </source>
</evidence>
<protein>
    <submittedName>
        <fullName evidence="3">Glycosyltransferase</fullName>
    </submittedName>
</protein>
<dbReference type="SUPFAM" id="SSF53756">
    <property type="entry name" value="UDP-Glycosyltransferase/glycogen phosphorylase"/>
    <property type="match status" value="1"/>
</dbReference>
<gene>
    <name evidence="3" type="ORF">AMS69_12065</name>
</gene>
<proteinExistence type="predicted"/>
<dbReference type="RefSeq" id="WP_053968300.1">
    <property type="nucleotide sequence ID" value="NZ_JAWJXX010000005.1"/>
</dbReference>
<dbReference type="Pfam" id="PF00534">
    <property type="entry name" value="Glycos_transf_1"/>
    <property type="match status" value="1"/>
</dbReference>
<accession>A0A0M9AJ99</accession>
<dbReference type="InterPro" id="IPR001296">
    <property type="entry name" value="Glyco_trans_1"/>
</dbReference>
<name>A0A0M9AJ99_9EURY</name>
<feature type="domain" description="Glycosyltransferase subfamily 4-like N-terminal" evidence="2">
    <location>
        <begin position="14"/>
        <end position="180"/>
    </location>
</feature>
<dbReference type="GO" id="GO:0016757">
    <property type="term" value="F:glycosyltransferase activity"/>
    <property type="evidence" value="ECO:0007669"/>
    <property type="project" value="InterPro"/>
</dbReference>
<keyword evidence="3" id="KW-0808">Transferase</keyword>
<dbReference type="InterPro" id="IPR028098">
    <property type="entry name" value="Glyco_trans_4-like_N"/>
</dbReference>
<evidence type="ECO:0000259" key="2">
    <source>
        <dbReference type="Pfam" id="PF13439"/>
    </source>
</evidence>
<dbReference type="AlphaFoldDB" id="A0A0M9AJ99"/>
<dbReference type="EMBL" id="LIUF01000003">
    <property type="protein sequence ID" value="KOX93169.1"/>
    <property type="molecule type" value="Genomic_DNA"/>
</dbReference>
<evidence type="ECO:0000259" key="1">
    <source>
        <dbReference type="Pfam" id="PF00534"/>
    </source>
</evidence>
<dbReference type="CDD" id="cd03801">
    <property type="entry name" value="GT4_PimA-like"/>
    <property type="match status" value="1"/>
</dbReference>
<dbReference type="Gene3D" id="3.40.50.2000">
    <property type="entry name" value="Glycogen Phosphorylase B"/>
    <property type="match status" value="2"/>
</dbReference>
<feature type="domain" description="Glycosyl transferase family 1" evidence="1">
    <location>
        <begin position="190"/>
        <end position="354"/>
    </location>
</feature>
<sequence length="391" mass="42625">MEILQTPVRFYPYIGGVESYVHNIAKKHVASGHSVSVVCAKAKPESKKREVIDGITVRRLASIGQIANTNITPALPTVLLEEARKAEVIHTHLPTPWSADLSVLAGAVTGTPVVVTYHNDIIGDGLADYVATAYNRTMLQLVLRLADRIIVTQSDYLKNSKHLDSYAEKVRVIQNGVNVEQFRPVELNSEERKRLGFASDRPTLFFLSVLDGHHGYKGLDVLLESIARLNKKADIVPKLLVGGGGDAHSRYKQQATKLGIDDHVEFIGRIPDEDLVSLYSGADLFVLPSKSSDQEGFGLVVLEALACGTPVITTDVVGVSDEIVANNAGRLVAAGDSKALAESITDSLENAKFDTERGREICRKQYSWEASATELERLYYEIAEESAANSS</sequence>
<dbReference type="InterPro" id="IPR050194">
    <property type="entry name" value="Glycosyltransferase_grp1"/>
</dbReference>
<dbReference type="Proteomes" id="UP000037729">
    <property type="component" value="Unassembled WGS sequence"/>
</dbReference>
<reference evidence="3 4" key="1">
    <citation type="submission" date="2015-08" db="EMBL/GenBank/DDBJ databases">
        <title>Genomes of Isolates from Cabo Rojo, PR.</title>
        <authorList>
            <person name="Sanchez-Nieves R.L."/>
            <person name="Montalvo-Rodriguez R."/>
        </authorList>
    </citation>
    <scope>NUCLEOTIDE SEQUENCE [LARGE SCALE GENOMIC DNA]</scope>
    <source>
        <strain evidence="3 4">SL3</strain>
    </source>
</reference>
<dbReference type="Pfam" id="PF13439">
    <property type="entry name" value="Glyco_transf_4"/>
    <property type="match status" value="1"/>
</dbReference>
<dbReference type="PATRIC" id="fig|1705562.3.peg.605"/>
<comment type="caution">
    <text evidence="3">The sequence shown here is derived from an EMBL/GenBank/DDBJ whole genome shotgun (WGS) entry which is preliminary data.</text>
</comment>
<dbReference type="PANTHER" id="PTHR45947:SF3">
    <property type="entry name" value="SULFOQUINOVOSYL TRANSFERASE SQD2"/>
    <property type="match status" value="1"/>
</dbReference>
<organism evidence="3 4">
    <name type="scientific">Haloarcula rubripromontorii</name>
    <dbReference type="NCBI Taxonomy" id="1705562"/>
    <lineage>
        <taxon>Archaea</taxon>
        <taxon>Methanobacteriati</taxon>
        <taxon>Methanobacteriota</taxon>
        <taxon>Stenosarchaea group</taxon>
        <taxon>Halobacteria</taxon>
        <taxon>Halobacteriales</taxon>
        <taxon>Haloarculaceae</taxon>
        <taxon>Haloarcula</taxon>
    </lineage>
</organism>
<dbReference type="STRING" id="1705562.AMS69_12065"/>
<evidence type="ECO:0000313" key="3">
    <source>
        <dbReference type="EMBL" id="KOX93169.1"/>
    </source>
</evidence>
<dbReference type="PANTHER" id="PTHR45947">
    <property type="entry name" value="SULFOQUINOVOSYL TRANSFERASE SQD2"/>
    <property type="match status" value="1"/>
</dbReference>
<dbReference type="OrthoDB" id="222239at2157"/>